<dbReference type="Gene3D" id="3.40.50.300">
    <property type="entry name" value="P-loop containing nucleotide triphosphate hydrolases"/>
    <property type="match status" value="1"/>
</dbReference>
<dbReference type="InterPro" id="IPR027417">
    <property type="entry name" value="P-loop_NTPase"/>
</dbReference>
<dbReference type="Pfam" id="PF00406">
    <property type="entry name" value="ADK"/>
    <property type="match status" value="1"/>
</dbReference>
<keyword evidence="1" id="KW-0808">Transferase</keyword>
<proteinExistence type="inferred from homology"/>
<accession>A0A0G4FL24</accession>
<sequence length="773" mass="85408">MPSYVIASQANSREAAICELFAERAGHVLPNLHFHVDLKHAADWPQYIQRIVEKFDLPEYRDSRGPVILTAEGHLIGGKDEFLAHLKDDYGVAYGGRLQLYKKEVEKESGAVAGERNTLVDKAKRLEVQGPNLKEKIRARLAENSALVHPAHRPCIAPTPDFPMRPFIADTAPLLMQPISDYDKKTCIMAKMSFAVWTSRLLAEQYAAEKTRPSSFQLVDARHFICAASGKAVTEEESGATHMLVSHPQPLRWGHSAIVPAESIKYGFTDETPDEADEICRLFTDRPKLIISGAPASGKGTQCERLVERYGVVHLSTGDLLRAAVKDGTEVGLKAKEFMDGGMLVPDDLIIDLVKHRLMSPECRERGWLLDGFPRTAAQGEKLREYGIIPDCVVGLEVPDDDIVKRVVGRRLDPETGKIYHLDFSPPPDDADLRARLTQRSDDTEEKCRVRLEAFHTHNKAVREEFASLYHPVDGTGSPSDVFACVCDAIDSVLETPQTRPPPVPVHRVLRRGGAEISAADWDAVADVLKSIGGLGMIQQVPFGESQRDHRPPIDTHMQIVPLPLPPGEPQLRLGAPTFPLQMLLEDVMSERRRPSERKTHVPLLGYEHAVVRVSVSADKGGLTGGKLMEAFEYTRRILSEASVSLEGGFTAIFSTHFFLYVPHNLPQQPSEPQASAADKLSALWDLLPLPPPWAWAGGPLICPVTNPQWPETAGGGTWGSRGDHVYTRSEVEGTPAASTVLRVRRAMLSEPLELLRLYCYPVPECLANPAET</sequence>
<dbReference type="PROSITE" id="PS00113">
    <property type="entry name" value="ADENYLATE_KINASE"/>
    <property type="match status" value="1"/>
</dbReference>
<dbReference type="OMA" id="HECERLA"/>
<dbReference type="InterPro" id="IPR000850">
    <property type="entry name" value="Adenylat/UMP-CMP_kin"/>
</dbReference>
<dbReference type="GO" id="GO:0005524">
    <property type="term" value="F:ATP binding"/>
    <property type="evidence" value="ECO:0007669"/>
    <property type="project" value="InterPro"/>
</dbReference>
<evidence type="ECO:0000256" key="1">
    <source>
        <dbReference type="ARBA" id="ARBA00022679"/>
    </source>
</evidence>
<reference evidence="4 5" key="1">
    <citation type="submission" date="2014-11" db="EMBL/GenBank/DDBJ databases">
        <authorList>
            <person name="Zhu J."/>
            <person name="Qi W."/>
            <person name="Song R."/>
        </authorList>
    </citation>
    <scope>NUCLEOTIDE SEQUENCE [LARGE SCALE GENOMIC DNA]</scope>
</reference>
<evidence type="ECO:0008006" key="6">
    <source>
        <dbReference type="Google" id="ProtNLM"/>
    </source>
</evidence>
<dbReference type="STRING" id="1169540.A0A0G4FL24"/>
<dbReference type="PRINTS" id="PR00094">
    <property type="entry name" value="ADENYLTKNASE"/>
</dbReference>
<name>A0A0G4FL24_VITBC</name>
<dbReference type="HAMAP" id="MF_00235">
    <property type="entry name" value="Adenylate_kinase_Adk"/>
    <property type="match status" value="1"/>
</dbReference>
<dbReference type="GO" id="GO:0004017">
    <property type="term" value="F:AMP kinase activity"/>
    <property type="evidence" value="ECO:0007669"/>
    <property type="project" value="InterPro"/>
</dbReference>
<evidence type="ECO:0000256" key="2">
    <source>
        <dbReference type="ARBA" id="ARBA00022741"/>
    </source>
</evidence>
<evidence type="ECO:0000313" key="5">
    <source>
        <dbReference type="Proteomes" id="UP000041254"/>
    </source>
</evidence>
<protein>
    <recommendedName>
        <fullName evidence="6">Adenylate kinase</fullName>
    </recommendedName>
</protein>
<evidence type="ECO:0000313" key="4">
    <source>
        <dbReference type="EMBL" id="CEM14679.1"/>
    </source>
</evidence>
<dbReference type="InterPro" id="IPR033690">
    <property type="entry name" value="Adenylat_kinase_CS"/>
</dbReference>
<gene>
    <name evidence="4" type="ORF">Vbra_21459</name>
</gene>
<dbReference type="CDD" id="cd01428">
    <property type="entry name" value="ADK"/>
    <property type="match status" value="1"/>
</dbReference>
<dbReference type="InParanoid" id="A0A0G4FL24"/>
<evidence type="ECO:0000256" key="3">
    <source>
        <dbReference type="ARBA" id="ARBA00022777"/>
    </source>
</evidence>
<dbReference type="NCBIfam" id="TIGR01351">
    <property type="entry name" value="adk"/>
    <property type="match status" value="1"/>
</dbReference>
<organism evidence="4 5">
    <name type="scientific">Vitrella brassicaformis (strain CCMP3155)</name>
    <dbReference type="NCBI Taxonomy" id="1169540"/>
    <lineage>
        <taxon>Eukaryota</taxon>
        <taxon>Sar</taxon>
        <taxon>Alveolata</taxon>
        <taxon>Colpodellida</taxon>
        <taxon>Vitrellaceae</taxon>
        <taxon>Vitrella</taxon>
    </lineage>
</organism>
<dbReference type="OrthoDB" id="439792at2759"/>
<keyword evidence="2" id="KW-0547">Nucleotide-binding</keyword>
<keyword evidence="3" id="KW-0418">Kinase</keyword>
<dbReference type="AlphaFoldDB" id="A0A0G4FL24"/>
<dbReference type="EMBL" id="CDMY01000456">
    <property type="protein sequence ID" value="CEM14679.1"/>
    <property type="molecule type" value="Genomic_DNA"/>
</dbReference>
<dbReference type="Proteomes" id="UP000041254">
    <property type="component" value="Unassembled WGS sequence"/>
</dbReference>
<keyword evidence="5" id="KW-1185">Reference proteome</keyword>
<dbReference type="InterPro" id="IPR006259">
    <property type="entry name" value="Adenyl_kin_sub"/>
</dbReference>
<dbReference type="VEuPathDB" id="CryptoDB:Vbra_21459"/>
<dbReference type="SUPFAM" id="SSF52540">
    <property type="entry name" value="P-loop containing nucleoside triphosphate hydrolases"/>
    <property type="match status" value="1"/>
</dbReference>
<dbReference type="PANTHER" id="PTHR23359">
    <property type="entry name" value="NUCLEOTIDE KINASE"/>
    <property type="match status" value="1"/>
</dbReference>